<feature type="region of interest" description="Disordered" evidence="1">
    <location>
        <begin position="73"/>
        <end position="125"/>
    </location>
</feature>
<dbReference type="PANTHER" id="PTHR34684">
    <property type="entry name" value="OS08G0192200 PROTEIN"/>
    <property type="match status" value="1"/>
</dbReference>
<reference evidence="2 3" key="1">
    <citation type="journal article" date="2020" name="Nat. Commun.">
        <title>Genome of Tripterygium wilfordii and identification of cytochrome P450 involved in triptolide biosynthesis.</title>
        <authorList>
            <person name="Tu L."/>
            <person name="Su P."/>
            <person name="Zhang Z."/>
            <person name="Gao L."/>
            <person name="Wang J."/>
            <person name="Hu T."/>
            <person name="Zhou J."/>
            <person name="Zhang Y."/>
            <person name="Zhao Y."/>
            <person name="Liu Y."/>
            <person name="Song Y."/>
            <person name="Tong Y."/>
            <person name="Lu Y."/>
            <person name="Yang J."/>
            <person name="Xu C."/>
            <person name="Jia M."/>
            <person name="Peters R.J."/>
            <person name="Huang L."/>
            <person name="Gao W."/>
        </authorList>
    </citation>
    <scope>NUCLEOTIDE SEQUENCE [LARGE SCALE GENOMIC DNA]</scope>
    <source>
        <strain evidence="3">cv. XIE 37</strain>
        <tissue evidence="2">Leaf</tissue>
    </source>
</reference>
<evidence type="ECO:0000256" key="1">
    <source>
        <dbReference type="SAM" id="MobiDB-lite"/>
    </source>
</evidence>
<feature type="compositionally biased region" description="Basic and acidic residues" evidence="1">
    <location>
        <begin position="73"/>
        <end position="95"/>
    </location>
</feature>
<dbReference type="PANTHER" id="PTHR34684:SF1">
    <property type="entry name" value="OS08G0192200 PROTEIN"/>
    <property type="match status" value="1"/>
</dbReference>
<comment type="caution">
    <text evidence="2">The sequence shown here is derived from an EMBL/GenBank/DDBJ whole genome shotgun (WGS) entry which is preliminary data.</text>
</comment>
<gene>
    <name evidence="2" type="ORF">HS088_TW18G00566</name>
</gene>
<dbReference type="EMBL" id="JAAARO010000018">
    <property type="protein sequence ID" value="KAF5731880.1"/>
    <property type="molecule type" value="Genomic_DNA"/>
</dbReference>
<proteinExistence type="predicted"/>
<organism evidence="2 3">
    <name type="scientific">Tripterygium wilfordii</name>
    <name type="common">Thunder God vine</name>
    <dbReference type="NCBI Taxonomy" id="458696"/>
    <lineage>
        <taxon>Eukaryota</taxon>
        <taxon>Viridiplantae</taxon>
        <taxon>Streptophyta</taxon>
        <taxon>Embryophyta</taxon>
        <taxon>Tracheophyta</taxon>
        <taxon>Spermatophyta</taxon>
        <taxon>Magnoliopsida</taxon>
        <taxon>eudicotyledons</taxon>
        <taxon>Gunneridae</taxon>
        <taxon>Pentapetalae</taxon>
        <taxon>rosids</taxon>
        <taxon>fabids</taxon>
        <taxon>Celastrales</taxon>
        <taxon>Celastraceae</taxon>
        <taxon>Tripterygium</taxon>
    </lineage>
</organism>
<feature type="region of interest" description="Disordered" evidence="1">
    <location>
        <begin position="149"/>
        <end position="254"/>
    </location>
</feature>
<name>A0A7J7CCR9_TRIWF</name>
<protein>
    <submittedName>
        <fullName evidence="2">Uncharacterized protein</fullName>
    </submittedName>
</protein>
<dbReference type="Proteomes" id="UP000593562">
    <property type="component" value="Unassembled WGS sequence"/>
</dbReference>
<evidence type="ECO:0000313" key="2">
    <source>
        <dbReference type="EMBL" id="KAF5731880.1"/>
    </source>
</evidence>
<dbReference type="FunCoup" id="A0A7J7CCR9">
    <property type="interactions" value="1493"/>
</dbReference>
<dbReference type="InParanoid" id="A0A7J7CCR9"/>
<dbReference type="OrthoDB" id="552995at2759"/>
<feature type="compositionally biased region" description="Basic and acidic residues" evidence="1">
    <location>
        <begin position="173"/>
        <end position="189"/>
    </location>
</feature>
<accession>A0A7J7CCR9</accession>
<dbReference type="AlphaFoldDB" id="A0A7J7CCR9"/>
<feature type="compositionally biased region" description="Basic residues" evidence="1">
    <location>
        <begin position="231"/>
        <end position="254"/>
    </location>
</feature>
<sequence length="254" mass="29492">MDLDTENKIAAILLREAAEMRREAEKEGVLAYLRQPNVRTKPNSRFLTATVLGVQQANRAVEMNEMWRVRQKERELNDKLKGKPRNESRNDRNQKDIGNYPRSESKRHAIADENASASCSSSREVVEYCHSRDDDGLRDKEIEEFLHSRVKRGRGAIGSRMDETGPYPPPCSDSKDDLSTSSYLREHRVIYGPDKPSSLKSYGSSDDELEKKRKKAKRDQLSSNSNEKYYTRHKSKHKTREKKKKRKEKKGHRK</sequence>
<keyword evidence="3" id="KW-1185">Reference proteome</keyword>
<evidence type="ECO:0000313" key="3">
    <source>
        <dbReference type="Proteomes" id="UP000593562"/>
    </source>
</evidence>